<keyword evidence="3" id="KW-0904">Protein phosphatase</keyword>
<sequence length="185" mass="20613">MTRVIDRIMFVCTANECRSPFVEAYARRAGEGAPVRFESSGTEATGRAVPEQGLALAAEHRLSVAQHRSRQVDVAILADQDLILPMSRIHARELLLLAPAVAPRLFTLKQFARWIAQHPRPPRSHLGSWLDAAAADRPRTNFVGDDRLDDVADPVGRPMHYWRRMAEDVVPAIDAILDGLYQSGR</sequence>
<organism evidence="5 6">
    <name type="scientific">Microbacterium kribbense</name>
    <dbReference type="NCBI Taxonomy" id="433645"/>
    <lineage>
        <taxon>Bacteria</taxon>
        <taxon>Bacillati</taxon>
        <taxon>Actinomycetota</taxon>
        <taxon>Actinomycetes</taxon>
        <taxon>Micrococcales</taxon>
        <taxon>Microbacteriaceae</taxon>
        <taxon>Microbacterium</taxon>
    </lineage>
</organism>
<dbReference type="InterPro" id="IPR023485">
    <property type="entry name" value="Ptyr_pPase"/>
</dbReference>
<protein>
    <submittedName>
        <fullName evidence="5">Protein-tyrosine-phosphatase</fullName>
    </submittedName>
</protein>
<evidence type="ECO:0000256" key="3">
    <source>
        <dbReference type="ARBA" id="ARBA00022912"/>
    </source>
</evidence>
<evidence type="ECO:0000313" key="5">
    <source>
        <dbReference type="EMBL" id="GAA3750886.1"/>
    </source>
</evidence>
<dbReference type="Pfam" id="PF01451">
    <property type="entry name" value="LMWPc"/>
    <property type="match status" value="1"/>
</dbReference>
<comment type="similarity">
    <text evidence="1">Belongs to the low molecular weight phosphotyrosine protein phosphatase family.</text>
</comment>
<dbReference type="InterPro" id="IPR050438">
    <property type="entry name" value="LMW_PTPase"/>
</dbReference>
<dbReference type="SUPFAM" id="SSF52788">
    <property type="entry name" value="Phosphotyrosine protein phosphatases I"/>
    <property type="match status" value="1"/>
</dbReference>
<name>A0ABP7FXJ0_9MICO</name>
<accession>A0ABP7FXJ0</accession>
<keyword evidence="6" id="KW-1185">Reference proteome</keyword>
<dbReference type="Proteomes" id="UP001500540">
    <property type="component" value="Unassembled WGS sequence"/>
</dbReference>
<evidence type="ECO:0000259" key="4">
    <source>
        <dbReference type="SMART" id="SM00226"/>
    </source>
</evidence>
<dbReference type="PANTHER" id="PTHR11717">
    <property type="entry name" value="LOW MOLECULAR WEIGHT PROTEIN TYROSINE PHOSPHATASE"/>
    <property type="match status" value="1"/>
</dbReference>
<keyword evidence="2" id="KW-0378">Hydrolase</keyword>
<gene>
    <name evidence="5" type="ORF">GCM10022240_00170</name>
</gene>
<comment type="caution">
    <text evidence="5">The sequence shown here is derived from an EMBL/GenBank/DDBJ whole genome shotgun (WGS) entry which is preliminary data.</text>
</comment>
<dbReference type="InterPro" id="IPR017867">
    <property type="entry name" value="Tyr_phospatase_low_mol_wt"/>
</dbReference>
<evidence type="ECO:0000313" key="6">
    <source>
        <dbReference type="Proteomes" id="UP001500540"/>
    </source>
</evidence>
<dbReference type="Gene3D" id="3.40.50.2300">
    <property type="match status" value="1"/>
</dbReference>
<dbReference type="PANTHER" id="PTHR11717:SF31">
    <property type="entry name" value="LOW MOLECULAR WEIGHT PROTEIN-TYROSINE-PHOSPHATASE ETP-RELATED"/>
    <property type="match status" value="1"/>
</dbReference>
<dbReference type="PRINTS" id="PR00719">
    <property type="entry name" value="LMWPTPASE"/>
</dbReference>
<reference evidence="6" key="1">
    <citation type="journal article" date="2019" name="Int. J. Syst. Evol. Microbiol.">
        <title>The Global Catalogue of Microorganisms (GCM) 10K type strain sequencing project: providing services to taxonomists for standard genome sequencing and annotation.</title>
        <authorList>
            <consortium name="The Broad Institute Genomics Platform"/>
            <consortium name="The Broad Institute Genome Sequencing Center for Infectious Disease"/>
            <person name="Wu L."/>
            <person name="Ma J."/>
        </authorList>
    </citation>
    <scope>NUCLEOTIDE SEQUENCE [LARGE SCALE GENOMIC DNA]</scope>
    <source>
        <strain evidence="6">JCM 16950</strain>
    </source>
</reference>
<evidence type="ECO:0000256" key="2">
    <source>
        <dbReference type="ARBA" id="ARBA00022801"/>
    </source>
</evidence>
<feature type="domain" description="Phosphotyrosine protein phosphatase I" evidence="4">
    <location>
        <begin position="6"/>
        <end position="179"/>
    </location>
</feature>
<dbReference type="RefSeq" id="WP_344779283.1">
    <property type="nucleotide sequence ID" value="NZ_BAABAF010000001.1"/>
</dbReference>
<dbReference type="SMART" id="SM00226">
    <property type="entry name" value="LMWPc"/>
    <property type="match status" value="1"/>
</dbReference>
<proteinExistence type="inferred from homology"/>
<dbReference type="EMBL" id="BAABAF010000001">
    <property type="protein sequence ID" value="GAA3750886.1"/>
    <property type="molecule type" value="Genomic_DNA"/>
</dbReference>
<dbReference type="InterPro" id="IPR036196">
    <property type="entry name" value="Ptyr_pPase_sf"/>
</dbReference>
<evidence type="ECO:0000256" key="1">
    <source>
        <dbReference type="ARBA" id="ARBA00011063"/>
    </source>
</evidence>